<dbReference type="Proteomes" id="UP000682877">
    <property type="component" value="Chromosome 1"/>
</dbReference>
<feature type="region of interest" description="Disordered" evidence="6">
    <location>
        <begin position="802"/>
        <end position="835"/>
    </location>
</feature>
<feature type="compositionally biased region" description="Polar residues" evidence="6">
    <location>
        <begin position="398"/>
        <end position="409"/>
    </location>
</feature>
<dbReference type="Pfam" id="PF02826">
    <property type="entry name" value="2-Hacid_dh_C"/>
    <property type="match status" value="1"/>
</dbReference>
<dbReference type="Gene3D" id="3.40.50.720">
    <property type="entry name" value="NAD(P)-binding Rossmann-like Domain"/>
    <property type="match status" value="2"/>
</dbReference>
<dbReference type="PANTHER" id="PTHR43254:SF3">
    <property type="entry name" value="C-TERMINAL BINDING PROTEIN AN"/>
    <property type="match status" value="1"/>
</dbReference>
<dbReference type="GO" id="GO:0016616">
    <property type="term" value="F:oxidoreductase activity, acting on the CH-OH group of donors, NAD or NADP as acceptor"/>
    <property type="evidence" value="ECO:0007669"/>
    <property type="project" value="InterPro"/>
</dbReference>
<dbReference type="GO" id="GO:0005634">
    <property type="term" value="C:nucleus"/>
    <property type="evidence" value="ECO:0007669"/>
    <property type="project" value="UniProtKB-SubCell"/>
</dbReference>
<keyword evidence="3" id="KW-0238">DNA-binding</keyword>
<feature type="region of interest" description="Disordered" evidence="6">
    <location>
        <begin position="1"/>
        <end position="21"/>
    </location>
</feature>
<dbReference type="PROSITE" id="PS51293">
    <property type="entry name" value="SANT"/>
    <property type="match status" value="1"/>
</dbReference>
<feature type="domain" description="SANT" evidence="8">
    <location>
        <begin position="679"/>
        <end position="732"/>
    </location>
</feature>
<keyword evidence="2" id="KW-0805">Transcription regulation</keyword>
<feature type="compositionally biased region" description="Acidic residues" evidence="6">
    <location>
        <begin position="342"/>
        <end position="357"/>
    </location>
</feature>
<keyword evidence="5" id="KW-0539">Nucleus</keyword>
<dbReference type="InterPro" id="IPR006140">
    <property type="entry name" value="D-isomer_DH_NAD-bd"/>
</dbReference>
<dbReference type="PANTHER" id="PTHR43254">
    <property type="entry name" value="C-TERMINAL BINDING PROTEIN AN-RELATED"/>
    <property type="match status" value="1"/>
</dbReference>
<dbReference type="Gene3D" id="1.10.10.60">
    <property type="entry name" value="Homeodomain-like"/>
    <property type="match status" value="1"/>
</dbReference>
<name>A0A8S1ZB75_ARAAE</name>
<dbReference type="EMBL" id="LR999451">
    <property type="protein sequence ID" value="CAE5956271.1"/>
    <property type="molecule type" value="Genomic_DNA"/>
</dbReference>
<dbReference type="GO" id="GO:0003714">
    <property type="term" value="F:transcription corepressor activity"/>
    <property type="evidence" value="ECO:0007669"/>
    <property type="project" value="InterPro"/>
</dbReference>
<dbReference type="InterPro" id="IPR006447">
    <property type="entry name" value="Myb_dom_plants"/>
</dbReference>
<evidence type="ECO:0000259" key="8">
    <source>
        <dbReference type="PROSITE" id="PS51293"/>
    </source>
</evidence>
<dbReference type="GO" id="GO:0003677">
    <property type="term" value="F:DNA binding"/>
    <property type="evidence" value="ECO:0007669"/>
    <property type="project" value="UniProtKB-KW"/>
</dbReference>
<dbReference type="Pfam" id="PF00249">
    <property type="entry name" value="Myb_DNA-binding"/>
    <property type="match status" value="1"/>
</dbReference>
<evidence type="ECO:0000256" key="3">
    <source>
        <dbReference type="ARBA" id="ARBA00023125"/>
    </source>
</evidence>
<evidence type="ECO:0000256" key="2">
    <source>
        <dbReference type="ARBA" id="ARBA00023015"/>
    </source>
</evidence>
<dbReference type="FunFam" id="1.10.10.60:FF:000023">
    <property type="entry name" value="protein REVEILLE 6 isoform X1"/>
    <property type="match status" value="1"/>
</dbReference>
<protein>
    <submittedName>
        <fullName evidence="10">Uncharacterized protein</fullName>
    </submittedName>
</protein>
<dbReference type="InterPro" id="IPR036291">
    <property type="entry name" value="NAD(P)-bd_dom_sf"/>
</dbReference>
<gene>
    <name evidence="10" type="ORF">AARE701A_LOCUS55</name>
</gene>
<feature type="region of interest" description="Disordered" evidence="6">
    <location>
        <begin position="391"/>
        <end position="489"/>
    </location>
</feature>
<dbReference type="CDD" id="cd05299">
    <property type="entry name" value="CtBP_dh"/>
    <property type="match status" value="1"/>
</dbReference>
<keyword evidence="4" id="KW-0804">Transcription</keyword>
<dbReference type="InterPro" id="IPR017930">
    <property type="entry name" value="Myb_dom"/>
</dbReference>
<dbReference type="Pfam" id="PF24904">
    <property type="entry name" value="RVE6"/>
    <property type="match status" value="1"/>
</dbReference>
<dbReference type="SUPFAM" id="SSF52283">
    <property type="entry name" value="Formate/glycerate dehydrogenase catalytic domain-like"/>
    <property type="match status" value="1"/>
</dbReference>
<dbReference type="InterPro" id="IPR009057">
    <property type="entry name" value="Homeodomain-like_sf"/>
</dbReference>
<dbReference type="PROSITE" id="PS50090">
    <property type="entry name" value="MYB_LIKE"/>
    <property type="match status" value="1"/>
</dbReference>
<evidence type="ECO:0000256" key="6">
    <source>
        <dbReference type="SAM" id="MobiDB-lite"/>
    </source>
</evidence>
<dbReference type="SUPFAM" id="SSF51735">
    <property type="entry name" value="NAD(P)-binding Rossmann-fold domains"/>
    <property type="match status" value="1"/>
</dbReference>
<dbReference type="NCBIfam" id="TIGR01557">
    <property type="entry name" value="myb_SHAQKYF"/>
    <property type="match status" value="1"/>
</dbReference>
<dbReference type="AlphaFoldDB" id="A0A8S1ZB75"/>
<organism evidence="10 11">
    <name type="scientific">Arabidopsis arenosa</name>
    <name type="common">Sand rock-cress</name>
    <name type="synonym">Cardaminopsis arenosa</name>
    <dbReference type="NCBI Taxonomy" id="38785"/>
    <lineage>
        <taxon>Eukaryota</taxon>
        <taxon>Viridiplantae</taxon>
        <taxon>Streptophyta</taxon>
        <taxon>Embryophyta</taxon>
        <taxon>Tracheophyta</taxon>
        <taxon>Spermatophyta</taxon>
        <taxon>Magnoliopsida</taxon>
        <taxon>eudicotyledons</taxon>
        <taxon>Gunneridae</taxon>
        <taxon>Pentapetalae</taxon>
        <taxon>rosids</taxon>
        <taxon>malvids</taxon>
        <taxon>Brassicales</taxon>
        <taxon>Brassicaceae</taxon>
        <taxon>Camelineae</taxon>
        <taxon>Arabidopsis</taxon>
    </lineage>
</organism>
<feature type="compositionally biased region" description="Polar residues" evidence="6">
    <location>
        <begin position="820"/>
        <end position="829"/>
    </location>
</feature>
<evidence type="ECO:0000256" key="5">
    <source>
        <dbReference type="ARBA" id="ARBA00023242"/>
    </source>
</evidence>
<dbReference type="SUPFAM" id="SSF46689">
    <property type="entry name" value="Homeodomain-like"/>
    <property type="match status" value="1"/>
</dbReference>
<reference evidence="10" key="1">
    <citation type="submission" date="2021-01" db="EMBL/GenBank/DDBJ databases">
        <authorList>
            <person name="Bezrukov I."/>
        </authorList>
    </citation>
    <scope>NUCLEOTIDE SEQUENCE</scope>
</reference>
<dbReference type="InterPro" id="IPR043322">
    <property type="entry name" value="CtBP"/>
</dbReference>
<sequence length="902" mass="100694">MSKIRSSATMPHRDQPSPASPHVVTLNCIEDCALEQDSLAGVAGVEYVPLSRIADGKIESATAVLLHSLAYLPRAAQRRLRPHQLILCLGSADRAVDSTLAADLGLRLVHVDTSRAEEIADTVMALILGLLRRTHLLSRHALSASGWLGSLQPLCRGMRRCRGMVLGIVGRSVSARYLASRSLAFKMSVLYFDVPEGDEERIRPSRFPRAARRMDTLNDLLAASDVISLHCALTNDTVQILNAECLQHIKPGAFLVNTGSCQLLDDCAVKQLLIDGTIAGCALDGAEGPQWMEAWVKEMPNVLILPRSADYSEEVWMEIREKAISILHSFFLDGVIPSNTVSDEEVEESEASEEEEQSPIKHEKLAIVESTSRQQVESSLTSTEIVHREASELKESLSPGQQHLSQNTAVKPEGRRSRSGKKAKKRHSQQKYMQKAEGSSGLNEESTSRRDDIAMSDTEEVLSSSSRCASPEDSRSRKTPLEVMQESSPSQLVMSSKKFIGKSSELLKDGYVVALYAKDLSGLHVSRQRTKNGGWFLDTLSNVSKRDPAAQFIIAYRNKDTVGLRSFAAGGKLLQINRRMEFVFASHSFDVWESWSLEGYLDECRLVNCRNSSAVLDVRVEILAMVGDDGHCLPMSMNLPGYNTLPHAATTIPVSIRSNTMSFIEDPTKKIRKPYTITKSRENWTEQEHDKFLEALHLFDRDWKKIEAFVGSKTVIQIRSHAQKYFLKVQKNGTKEHLPPPRPKRKANHPYPQKAPKFALTSSNALLQHDYLYSTNSHPRKHGLVPCDVNIPTTVIKEEVGGSENCCSTSSRSRDKQRTRTVTEPNDQENCGKPHRVMPNFAEVYSFIGSVFDPKTTGHVQRLKEMDPINLETVLLLMRNLSVNLTSPEFEEQRKLISYNTR</sequence>
<comment type="subcellular location">
    <subcellularLocation>
        <location evidence="1">Nucleus</location>
    </subcellularLocation>
</comment>
<feature type="compositionally biased region" description="Basic and acidic residues" evidence="6">
    <location>
        <begin position="470"/>
        <end position="480"/>
    </location>
</feature>
<dbReference type="GO" id="GO:0051287">
    <property type="term" value="F:NAD binding"/>
    <property type="evidence" value="ECO:0007669"/>
    <property type="project" value="InterPro"/>
</dbReference>
<evidence type="ECO:0000256" key="1">
    <source>
        <dbReference type="ARBA" id="ARBA00004123"/>
    </source>
</evidence>
<keyword evidence="11" id="KW-1185">Reference proteome</keyword>
<proteinExistence type="predicted"/>
<dbReference type="GO" id="GO:0000226">
    <property type="term" value="P:microtubule cytoskeleton organization"/>
    <property type="evidence" value="ECO:0007669"/>
    <property type="project" value="InterPro"/>
</dbReference>
<dbReference type="SMART" id="SM00717">
    <property type="entry name" value="SANT"/>
    <property type="match status" value="1"/>
</dbReference>
<feature type="domain" description="Myb-like" evidence="7">
    <location>
        <begin position="676"/>
        <end position="726"/>
    </location>
</feature>
<dbReference type="PROSITE" id="PS51294">
    <property type="entry name" value="HTH_MYB"/>
    <property type="match status" value="1"/>
</dbReference>
<feature type="compositionally biased region" description="Basic residues" evidence="6">
    <location>
        <begin position="417"/>
        <end position="429"/>
    </location>
</feature>
<evidence type="ECO:0000313" key="10">
    <source>
        <dbReference type="EMBL" id="CAE5956271.1"/>
    </source>
</evidence>
<dbReference type="InterPro" id="IPR045015">
    <property type="entry name" value="AN-like"/>
</dbReference>
<evidence type="ECO:0000313" key="11">
    <source>
        <dbReference type="Proteomes" id="UP000682877"/>
    </source>
</evidence>
<accession>A0A8S1ZB75</accession>
<evidence type="ECO:0000256" key="4">
    <source>
        <dbReference type="ARBA" id="ARBA00023163"/>
    </source>
</evidence>
<dbReference type="InterPro" id="IPR017884">
    <property type="entry name" value="SANT_dom"/>
</dbReference>
<dbReference type="CDD" id="cd00167">
    <property type="entry name" value="SANT"/>
    <property type="match status" value="1"/>
</dbReference>
<dbReference type="InterPro" id="IPR001005">
    <property type="entry name" value="SANT/Myb"/>
</dbReference>
<evidence type="ECO:0000259" key="9">
    <source>
        <dbReference type="PROSITE" id="PS51294"/>
    </source>
</evidence>
<feature type="region of interest" description="Disordered" evidence="6">
    <location>
        <begin position="341"/>
        <end position="362"/>
    </location>
</feature>
<feature type="domain" description="HTH myb-type" evidence="9">
    <location>
        <begin position="676"/>
        <end position="730"/>
    </location>
</feature>
<feature type="region of interest" description="Disordered" evidence="6">
    <location>
        <begin position="731"/>
        <end position="755"/>
    </location>
</feature>
<evidence type="ECO:0000259" key="7">
    <source>
        <dbReference type="PROSITE" id="PS50090"/>
    </source>
</evidence>